<dbReference type="EMBL" id="HE804045">
    <property type="protein sequence ID" value="CCH29684.1"/>
    <property type="molecule type" value="Genomic_DNA"/>
</dbReference>
<dbReference type="PATRIC" id="fig|1179773.3.peg.2366"/>
<gene>
    <name evidence="2" type="ordered locus">BN6_23660</name>
</gene>
<name>K0JY98_SACES</name>
<dbReference type="AlphaFoldDB" id="K0JY98"/>
<sequence>MGERDRASVRSAKTTGTNSARPCTRARALRNEVPVSRKRSLRLVVVLLALTLGPGTAAAATPTATAEPYCYDEPSSQTASVSDLKASFTSANWMQTLQAVYKRRWPSGEALAIAQAKDKYWNQFVNKSSFDAFAESMMVAIHEETHMWDLDPARTRWNVHTAAWINASRQATVVPLHDGFARKEIIPLIRDKYSDSMDGIYLRDRTQGDYHLQGVMAELNAGLTGLPAATVLQEFIKGVGASNARDIAATNLRYLLLYLRVAKDKHPAYWAKIKNEPKLRDLVLTQFLRTAYWLEKSAPYGSKLGGPNADRITATNYAPENISILEEFTGRRVRVDTQKHCTL</sequence>
<dbReference type="STRING" id="1179773.BN6_23660"/>
<evidence type="ECO:0000313" key="3">
    <source>
        <dbReference type="Proteomes" id="UP000006281"/>
    </source>
</evidence>
<feature type="region of interest" description="Disordered" evidence="1">
    <location>
        <begin position="1"/>
        <end position="25"/>
    </location>
</feature>
<evidence type="ECO:0000256" key="1">
    <source>
        <dbReference type="SAM" id="MobiDB-lite"/>
    </source>
</evidence>
<keyword evidence="3" id="KW-1185">Reference proteome</keyword>
<accession>K0JY98</accession>
<dbReference type="Proteomes" id="UP000006281">
    <property type="component" value="Chromosome"/>
</dbReference>
<proteinExistence type="predicted"/>
<dbReference type="eggNOG" id="ENOG5031HKZ">
    <property type="taxonomic scope" value="Bacteria"/>
</dbReference>
<dbReference type="KEGG" id="sesp:BN6_23660"/>
<evidence type="ECO:0000313" key="2">
    <source>
        <dbReference type="EMBL" id="CCH29684.1"/>
    </source>
</evidence>
<feature type="compositionally biased region" description="Polar residues" evidence="1">
    <location>
        <begin position="11"/>
        <end position="21"/>
    </location>
</feature>
<protein>
    <submittedName>
        <fullName evidence="2">Putative secreted protein</fullName>
    </submittedName>
</protein>
<dbReference type="HOGENOM" id="CLU_078708_0_0_11"/>
<organism evidence="2 3">
    <name type="scientific">Saccharothrix espanaensis (strain ATCC 51144 / DSM 44229 / JCM 9112 / NBRC 15066 / NRRL 15764)</name>
    <dbReference type="NCBI Taxonomy" id="1179773"/>
    <lineage>
        <taxon>Bacteria</taxon>
        <taxon>Bacillati</taxon>
        <taxon>Actinomycetota</taxon>
        <taxon>Actinomycetes</taxon>
        <taxon>Pseudonocardiales</taxon>
        <taxon>Pseudonocardiaceae</taxon>
        <taxon>Saccharothrix</taxon>
    </lineage>
</organism>
<reference evidence="2 3" key="1">
    <citation type="journal article" date="2012" name="BMC Genomics">
        <title>Complete genome sequence of Saccharothrix espanaensis DSM 44229T and comparison to the other completely sequenced Pseudonocardiaceae.</title>
        <authorList>
            <person name="Strobel T."/>
            <person name="Al-Dilaimi A."/>
            <person name="Blom J."/>
            <person name="Gessner A."/>
            <person name="Kalinowski J."/>
            <person name="Luzhetska M."/>
            <person name="Puhler A."/>
            <person name="Szczepanowski R."/>
            <person name="Bechthold A."/>
            <person name="Ruckert C."/>
        </authorList>
    </citation>
    <scope>NUCLEOTIDE SEQUENCE [LARGE SCALE GENOMIC DNA]</scope>
    <source>
        <strain evidence="3">ATCC 51144 / DSM 44229 / JCM 9112 / NBRC 15066 / NRRL 15764</strain>
    </source>
</reference>